<dbReference type="Gene3D" id="1.25.40.420">
    <property type="match status" value="1"/>
</dbReference>
<comment type="caution">
    <text evidence="2">The sequence shown here is derived from an EMBL/GenBank/DDBJ whole genome shotgun (WGS) entry which is preliminary data.</text>
</comment>
<dbReference type="InterPro" id="IPR011705">
    <property type="entry name" value="BACK"/>
</dbReference>
<evidence type="ECO:0000313" key="2">
    <source>
        <dbReference type="EMBL" id="GMS88134.1"/>
    </source>
</evidence>
<dbReference type="Pfam" id="PF07707">
    <property type="entry name" value="BACK"/>
    <property type="match status" value="1"/>
</dbReference>
<feature type="non-terminal residue" evidence="2">
    <location>
        <position position="174"/>
    </location>
</feature>
<dbReference type="PANTHER" id="PTHR45632">
    <property type="entry name" value="LD33804P"/>
    <property type="match status" value="1"/>
</dbReference>
<dbReference type="PANTHER" id="PTHR45632:SF17">
    <property type="entry name" value="KELCH-LIKE PROTEIN 31"/>
    <property type="match status" value="1"/>
</dbReference>
<accession>A0AAV5T6H7</accession>
<feature type="domain" description="BACK" evidence="1">
    <location>
        <begin position="21"/>
        <end position="122"/>
    </location>
</feature>
<reference evidence="2" key="1">
    <citation type="submission" date="2023-10" db="EMBL/GenBank/DDBJ databases">
        <title>Genome assembly of Pristionchus species.</title>
        <authorList>
            <person name="Yoshida K."/>
            <person name="Sommer R.J."/>
        </authorList>
    </citation>
    <scope>NUCLEOTIDE SEQUENCE</scope>
    <source>
        <strain evidence="2">RS0144</strain>
    </source>
</reference>
<evidence type="ECO:0000313" key="3">
    <source>
        <dbReference type="Proteomes" id="UP001432027"/>
    </source>
</evidence>
<name>A0AAV5T6H7_9BILA</name>
<dbReference type="AlphaFoldDB" id="A0AAV5T6H7"/>
<dbReference type="SMART" id="SM00875">
    <property type="entry name" value="BACK"/>
    <property type="match status" value="1"/>
</dbReference>
<proteinExistence type="predicted"/>
<dbReference type="Proteomes" id="UP001432027">
    <property type="component" value="Unassembled WGS sequence"/>
</dbReference>
<organism evidence="2 3">
    <name type="scientific">Pristionchus entomophagus</name>
    <dbReference type="NCBI Taxonomy" id="358040"/>
    <lineage>
        <taxon>Eukaryota</taxon>
        <taxon>Metazoa</taxon>
        <taxon>Ecdysozoa</taxon>
        <taxon>Nematoda</taxon>
        <taxon>Chromadorea</taxon>
        <taxon>Rhabditida</taxon>
        <taxon>Rhabditina</taxon>
        <taxon>Diplogasteromorpha</taxon>
        <taxon>Diplogasteroidea</taxon>
        <taxon>Neodiplogasteridae</taxon>
        <taxon>Pristionchus</taxon>
    </lineage>
</organism>
<dbReference type="EMBL" id="BTSX01000003">
    <property type="protein sequence ID" value="GMS88134.1"/>
    <property type="molecule type" value="Genomic_DNA"/>
</dbReference>
<feature type="non-terminal residue" evidence="2">
    <location>
        <position position="1"/>
    </location>
</feature>
<evidence type="ECO:0000259" key="1">
    <source>
        <dbReference type="SMART" id="SM00875"/>
    </source>
</evidence>
<keyword evidence="3" id="KW-1185">Reference proteome</keyword>
<sequence>QLPLMSECADFISNRLDVHSVLLLRHFYRAISYEKSNETMLRFTDSNFVPLAHTPSFLKLSFNDLLDLLRRDTLHVDTENQVFNATSIWLYNNPEMIHHGPELLKCIRWPLLSSSFFTEIVEKTEWVMDNAECREIVEKAKEYGITGESGGETILFSTTERKCEDVPRLIATFG</sequence>
<protein>
    <recommendedName>
        <fullName evidence="1">BACK domain-containing protein</fullName>
    </recommendedName>
</protein>
<gene>
    <name evidence="2" type="ORF">PENTCL1PPCAC_10309</name>
</gene>